<comment type="similarity">
    <text evidence="3">Belongs to the glycosyl hydrolase 5 (cellulase A) family.</text>
</comment>
<evidence type="ECO:0000256" key="3">
    <source>
        <dbReference type="RuleBase" id="RU361153"/>
    </source>
</evidence>
<keyword evidence="2 3" id="KW-0326">Glycosidase</keyword>
<dbReference type="Gene3D" id="3.20.20.80">
    <property type="entry name" value="Glycosidases"/>
    <property type="match status" value="1"/>
</dbReference>
<dbReference type="Pfam" id="PF00150">
    <property type="entry name" value="Cellulase"/>
    <property type="match status" value="1"/>
</dbReference>
<organism evidence="5 6">
    <name type="scientific">Metabacillus rhizosphaerae</name>
    <dbReference type="NCBI Taxonomy" id="3117747"/>
    <lineage>
        <taxon>Bacteria</taxon>
        <taxon>Bacillati</taxon>
        <taxon>Bacillota</taxon>
        <taxon>Bacilli</taxon>
        <taxon>Bacillales</taxon>
        <taxon>Bacillaceae</taxon>
        <taxon>Metabacillus</taxon>
    </lineage>
</organism>
<gene>
    <name evidence="5" type="ORF">WCV66_05235</name>
</gene>
<sequence length="413" mass="47503">MIIIITFIVVLCFSLMWPDTNKDIFPETVPEGLGVSIHFTGNPIDIDLIADAGFKIVRTDLFWSSIEKEKGNYDFKTNGYDLLTDKLVEQGIRPYYILAYSNKIYEENKSIVTRKGRNAFLRYVDATTSRYNNKGIVWEVWNEPNIGHWNPKPNFNEYSSLVKAASKVIKKNDPSGIVVAPALAGINYESLMWLEEIFKRGVLDYIDAISVHPYRAEDPETVAKDYQSLRRLIKKYTNEKIPIVSGEWGYSTGKGWSGLNLSEQQQANYIVRMFLVNFLYDVPISILYDWKNDGTDINNGEHNFGIRQNNVLLSKKAYNAINTLTYILSGYEFSKRIETSNSNEYFIEFINKKGEKVIVAWTSGRKHQIDLPIKNIKGKIFMMEGEQINFKKDQIPSKLVITSSPQYIILNKE</sequence>
<evidence type="ECO:0000256" key="1">
    <source>
        <dbReference type="ARBA" id="ARBA00022801"/>
    </source>
</evidence>
<proteinExistence type="inferred from homology"/>
<evidence type="ECO:0000313" key="6">
    <source>
        <dbReference type="Proteomes" id="UP001368328"/>
    </source>
</evidence>
<dbReference type="EMBL" id="CP147403">
    <property type="protein sequence ID" value="WXB89642.1"/>
    <property type="molecule type" value="Genomic_DNA"/>
</dbReference>
<name>A0ABZ2MWI8_9BACI</name>
<dbReference type="RefSeq" id="WP_338788145.1">
    <property type="nucleotide sequence ID" value="NZ_CP147403.1"/>
</dbReference>
<dbReference type="Proteomes" id="UP001368328">
    <property type="component" value="Chromosome"/>
</dbReference>
<keyword evidence="6" id="KW-1185">Reference proteome</keyword>
<evidence type="ECO:0000256" key="2">
    <source>
        <dbReference type="ARBA" id="ARBA00023295"/>
    </source>
</evidence>
<evidence type="ECO:0000259" key="4">
    <source>
        <dbReference type="Pfam" id="PF00150"/>
    </source>
</evidence>
<accession>A0ABZ2MWI8</accession>
<protein>
    <submittedName>
        <fullName evidence="5">Cellulase family glycosylhydrolase</fullName>
    </submittedName>
</protein>
<dbReference type="PANTHER" id="PTHR12631">
    <property type="entry name" value="ALPHA-L-IDURONIDASE"/>
    <property type="match status" value="1"/>
</dbReference>
<dbReference type="SUPFAM" id="SSF51445">
    <property type="entry name" value="(Trans)glycosidases"/>
    <property type="match status" value="1"/>
</dbReference>
<keyword evidence="1 3" id="KW-0378">Hydrolase</keyword>
<dbReference type="InterPro" id="IPR017853">
    <property type="entry name" value="GH"/>
</dbReference>
<dbReference type="InterPro" id="IPR001547">
    <property type="entry name" value="Glyco_hydro_5"/>
</dbReference>
<dbReference type="InterPro" id="IPR051923">
    <property type="entry name" value="Glycosyl_Hydrolase_39"/>
</dbReference>
<dbReference type="PANTHER" id="PTHR12631:SF10">
    <property type="entry name" value="BETA-XYLOSIDASE-LIKE PROTEIN-RELATED"/>
    <property type="match status" value="1"/>
</dbReference>
<evidence type="ECO:0000313" key="5">
    <source>
        <dbReference type="EMBL" id="WXB89642.1"/>
    </source>
</evidence>
<feature type="domain" description="Glycoside hydrolase family 5" evidence="4">
    <location>
        <begin position="46"/>
        <end position="272"/>
    </location>
</feature>
<reference evidence="5 6" key="1">
    <citation type="submission" date="2024-02" db="EMBL/GenBank/DDBJ databases">
        <title>Seven novel Bacillus-like species.</title>
        <authorList>
            <person name="Liu G."/>
        </authorList>
    </citation>
    <scope>NUCLEOTIDE SEQUENCE [LARGE SCALE GENOMIC DNA]</scope>
    <source>
        <strain evidence="5 6">FJAT-53654</strain>
    </source>
</reference>